<evidence type="ECO:0000313" key="3">
    <source>
        <dbReference type="Proteomes" id="UP000595140"/>
    </source>
</evidence>
<feature type="region of interest" description="Disordered" evidence="1">
    <location>
        <begin position="14"/>
        <end position="83"/>
    </location>
</feature>
<name>A0A484LS51_9ASTE</name>
<feature type="compositionally biased region" description="Basic and acidic residues" evidence="1">
    <location>
        <begin position="40"/>
        <end position="49"/>
    </location>
</feature>
<accession>A0A484LS51</accession>
<evidence type="ECO:0000256" key="1">
    <source>
        <dbReference type="SAM" id="MobiDB-lite"/>
    </source>
</evidence>
<dbReference type="AlphaFoldDB" id="A0A484LS51"/>
<gene>
    <name evidence="2" type="ORF">CCAM_LOCUS20825</name>
</gene>
<dbReference type="Proteomes" id="UP000595140">
    <property type="component" value="Unassembled WGS sequence"/>
</dbReference>
<dbReference type="EMBL" id="OOIL02001901">
    <property type="protein sequence ID" value="VFQ79049.1"/>
    <property type="molecule type" value="Genomic_DNA"/>
</dbReference>
<sequence>MLLLLHANRICSRKAEQNPAPRPALKNYNLEGGKLRRKHPVSEVEDPRSTVRAAPAVRDEVRGTVHDESAVGGGEEEEEENRKRCLQWRFGSHKRKRREIDD</sequence>
<feature type="compositionally biased region" description="Basic and acidic residues" evidence="1">
    <location>
        <begin position="57"/>
        <end position="69"/>
    </location>
</feature>
<keyword evidence="3" id="KW-1185">Reference proteome</keyword>
<evidence type="ECO:0000313" key="2">
    <source>
        <dbReference type="EMBL" id="VFQ79049.1"/>
    </source>
</evidence>
<protein>
    <submittedName>
        <fullName evidence="2">Uncharacterized protein</fullName>
    </submittedName>
</protein>
<organism evidence="2 3">
    <name type="scientific">Cuscuta campestris</name>
    <dbReference type="NCBI Taxonomy" id="132261"/>
    <lineage>
        <taxon>Eukaryota</taxon>
        <taxon>Viridiplantae</taxon>
        <taxon>Streptophyta</taxon>
        <taxon>Embryophyta</taxon>
        <taxon>Tracheophyta</taxon>
        <taxon>Spermatophyta</taxon>
        <taxon>Magnoliopsida</taxon>
        <taxon>eudicotyledons</taxon>
        <taxon>Gunneridae</taxon>
        <taxon>Pentapetalae</taxon>
        <taxon>asterids</taxon>
        <taxon>lamiids</taxon>
        <taxon>Solanales</taxon>
        <taxon>Convolvulaceae</taxon>
        <taxon>Cuscuteae</taxon>
        <taxon>Cuscuta</taxon>
        <taxon>Cuscuta subgen. Grammica</taxon>
        <taxon>Cuscuta sect. Cleistogrammica</taxon>
    </lineage>
</organism>
<reference evidence="2 3" key="1">
    <citation type="submission" date="2018-04" db="EMBL/GenBank/DDBJ databases">
        <authorList>
            <person name="Vogel A."/>
        </authorList>
    </citation>
    <scope>NUCLEOTIDE SEQUENCE [LARGE SCALE GENOMIC DNA]</scope>
</reference>
<proteinExistence type="predicted"/>